<evidence type="ECO:0000256" key="1">
    <source>
        <dbReference type="ARBA" id="ARBA00007587"/>
    </source>
</evidence>
<keyword evidence="6" id="KW-0418">Kinase</keyword>
<dbReference type="EMBL" id="MN739858">
    <property type="protein sequence ID" value="QHT74773.1"/>
    <property type="molecule type" value="Genomic_DNA"/>
</dbReference>
<protein>
    <recommendedName>
        <fullName evidence="2">thymidine kinase</fullName>
        <ecNumber evidence="2">2.7.1.21</ecNumber>
    </recommendedName>
</protein>
<keyword evidence="3" id="KW-0237">DNA synthesis</keyword>
<dbReference type="EC" id="2.7.1.21" evidence="2"/>
<dbReference type="GO" id="GO:0005829">
    <property type="term" value="C:cytosol"/>
    <property type="evidence" value="ECO:0007669"/>
    <property type="project" value="TreeGrafter"/>
</dbReference>
<dbReference type="InterPro" id="IPR001267">
    <property type="entry name" value="Thymidine_kinase"/>
</dbReference>
<dbReference type="SUPFAM" id="SSF52540">
    <property type="entry name" value="P-loop containing nucleoside triphosphate hydrolases"/>
    <property type="match status" value="1"/>
</dbReference>
<evidence type="ECO:0000256" key="3">
    <source>
        <dbReference type="ARBA" id="ARBA00022634"/>
    </source>
</evidence>
<dbReference type="PANTHER" id="PTHR11441">
    <property type="entry name" value="THYMIDINE KINASE"/>
    <property type="match status" value="1"/>
</dbReference>
<evidence type="ECO:0000256" key="6">
    <source>
        <dbReference type="ARBA" id="ARBA00022777"/>
    </source>
</evidence>
<sequence length="190" mass="22035">MPKLYFRYGVMNSSKTANLLMVAWNYRLQCRKVLLVKPIIDERYGMNIIRSRAMGSGVEADLVIDKDWNKEDEVETKDLACVLVDEAQFLSEKNVDALRELAKRVPVICYGLRTDYRTRLFEGSKRLLEVADVIEEIKNVCVNCDRKAIINAKFYIQENEEKIIMRDGPGELDLGSEEKYQPMCWNCFSC</sequence>
<proteinExistence type="inferred from homology"/>
<evidence type="ECO:0000313" key="8">
    <source>
        <dbReference type="EMBL" id="QHT74773.1"/>
    </source>
</evidence>
<comment type="similarity">
    <text evidence="1">Belongs to the thymidine kinase family.</text>
</comment>
<organism evidence="8">
    <name type="scientific">viral metagenome</name>
    <dbReference type="NCBI Taxonomy" id="1070528"/>
    <lineage>
        <taxon>unclassified sequences</taxon>
        <taxon>metagenomes</taxon>
        <taxon>organismal metagenomes</taxon>
    </lineage>
</organism>
<evidence type="ECO:0000256" key="7">
    <source>
        <dbReference type="ARBA" id="ARBA00022840"/>
    </source>
</evidence>
<accession>A0A6C0H406</accession>
<dbReference type="InterPro" id="IPR027417">
    <property type="entry name" value="P-loop_NTPase"/>
</dbReference>
<keyword evidence="4" id="KW-0808">Transferase</keyword>
<evidence type="ECO:0000256" key="2">
    <source>
        <dbReference type="ARBA" id="ARBA00012118"/>
    </source>
</evidence>
<dbReference type="GO" id="GO:0005524">
    <property type="term" value="F:ATP binding"/>
    <property type="evidence" value="ECO:0007669"/>
    <property type="project" value="UniProtKB-KW"/>
</dbReference>
<dbReference type="GO" id="GO:0046104">
    <property type="term" value="P:thymidine metabolic process"/>
    <property type="evidence" value="ECO:0007669"/>
    <property type="project" value="TreeGrafter"/>
</dbReference>
<evidence type="ECO:0000256" key="4">
    <source>
        <dbReference type="ARBA" id="ARBA00022679"/>
    </source>
</evidence>
<dbReference type="PANTHER" id="PTHR11441:SF0">
    <property type="entry name" value="THYMIDINE KINASE, CYTOSOLIC"/>
    <property type="match status" value="1"/>
</dbReference>
<dbReference type="GO" id="GO:0004797">
    <property type="term" value="F:thymidine kinase activity"/>
    <property type="evidence" value="ECO:0007669"/>
    <property type="project" value="UniProtKB-EC"/>
</dbReference>
<evidence type="ECO:0000256" key="5">
    <source>
        <dbReference type="ARBA" id="ARBA00022741"/>
    </source>
</evidence>
<reference evidence="8" key="1">
    <citation type="journal article" date="2020" name="Nature">
        <title>Giant virus diversity and host interactions through global metagenomics.</title>
        <authorList>
            <person name="Schulz F."/>
            <person name="Roux S."/>
            <person name="Paez-Espino D."/>
            <person name="Jungbluth S."/>
            <person name="Walsh D.A."/>
            <person name="Denef V.J."/>
            <person name="McMahon K.D."/>
            <person name="Konstantinidis K.T."/>
            <person name="Eloe-Fadrosh E.A."/>
            <person name="Kyrpides N.C."/>
            <person name="Woyke T."/>
        </authorList>
    </citation>
    <scope>NUCLEOTIDE SEQUENCE</scope>
    <source>
        <strain evidence="8">GVMAG-M-3300023179-62</strain>
    </source>
</reference>
<keyword evidence="7" id="KW-0067">ATP-binding</keyword>
<dbReference type="AlphaFoldDB" id="A0A6C0H406"/>
<dbReference type="PIRSF" id="PIRSF035805">
    <property type="entry name" value="TK_cell"/>
    <property type="match status" value="1"/>
</dbReference>
<dbReference type="Pfam" id="PF00265">
    <property type="entry name" value="TK"/>
    <property type="match status" value="1"/>
</dbReference>
<dbReference type="GO" id="GO:0071897">
    <property type="term" value="P:DNA biosynthetic process"/>
    <property type="evidence" value="ECO:0007669"/>
    <property type="project" value="UniProtKB-KW"/>
</dbReference>
<name>A0A6C0H406_9ZZZZ</name>
<keyword evidence="5" id="KW-0547">Nucleotide-binding</keyword>
<dbReference type="Gene3D" id="3.40.50.300">
    <property type="entry name" value="P-loop containing nucleotide triphosphate hydrolases"/>
    <property type="match status" value="1"/>
</dbReference>